<evidence type="ECO:0000313" key="1">
    <source>
        <dbReference type="EMBL" id="KEQ15671.1"/>
    </source>
</evidence>
<gene>
    <name evidence="1" type="ORF">GZ77_03590</name>
</gene>
<protein>
    <submittedName>
        <fullName evidence="1">Uncharacterized protein</fullName>
    </submittedName>
</protein>
<name>A0A081NB48_9GAMM</name>
<dbReference type="RefSeq" id="WP_034872961.1">
    <property type="nucleotide sequence ID" value="NZ_JOKG01000001.1"/>
</dbReference>
<proteinExistence type="predicted"/>
<evidence type="ECO:0000313" key="2">
    <source>
        <dbReference type="Proteomes" id="UP000028006"/>
    </source>
</evidence>
<sequence>MSRDTRSEEQKKLDWLQAYIDGRLKDAKRSLENNMRSDYGRGMDEGIISQLELIKEQILGEDK</sequence>
<keyword evidence="2" id="KW-1185">Reference proteome</keyword>
<dbReference type="EMBL" id="JOKG01000001">
    <property type="protein sequence ID" value="KEQ15671.1"/>
    <property type="molecule type" value="Genomic_DNA"/>
</dbReference>
<reference evidence="1 2" key="1">
    <citation type="submission" date="2014-06" db="EMBL/GenBank/DDBJ databases">
        <title>Whole Genome Sequences of Three Symbiotic Endozoicomonas Bacteria.</title>
        <authorList>
            <person name="Neave M.J."/>
            <person name="Apprill A."/>
            <person name="Voolstra C.R."/>
        </authorList>
    </citation>
    <scope>NUCLEOTIDE SEQUENCE [LARGE SCALE GENOMIC DNA]</scope>
    <source>
        <strain evidence="1 2">LMG 24815</strain>
    </source>
</reference>
<organism evidence="1 2">
    <name type="scientific">Endozoicomonas montiporae</name>
    <dbReference type="NCBI Taxonomy" id="1027273"/>
    <lineage>
        <taxon>Bacteria</taxon>
        <taxon>Pseudomonadati</taxon>
        <taxon>Pseudomonadota</taxon>
        <taxon>Gammaproteobacteria</taxon>
        <taxon>Oceanospirillales</taxon>
        <taxon>Endozoicomonadaceae</taxon>
        <taxon>Endozoicomonas</taxon>
    </lineage>
</organism>
<comment type="caution">
    <text evidence="1">The sequence shown here is derived from an EMBL/GenBank/DDBJ whole genome shotgun (WGS) entry which is preliminary data.</text>
</comment>
<dbReference type="Proteomes" id="UP000028006">
    <property type="component" value="Unassembled WGS sequence"/>
</dbReference>
<accession>A0A081NB48</accession>
<dbReference type="AlphaFoldDB" id="A0A081NB48"/>